<accession>A0A8H5S5P0</accession>
<sequence length="224" mass="23977">MDTLNETNSDQVNEITDGNTVTGSGSLFLTRAIRQYASAGVKAENLSFLATDTIASHVTTTSSVIHLDAIDEQPPLLIKTLDPSIDSFSIHWLNLSAFLVPLFGGPDFNRRNSSLQGSSCNTFDLSKLGGPPSVLAMRSVTRSLSVHKIRGSFGDFQSIVAGRSSCFKTAKYFAKYDAFNTTSPDAFETATPDALDTAPPDAFDTAPPDAFETASPNAFDILSH</sequence>
<organism evidence="1 2">
    <name type="scientific">Fusarium tjaetaba</name>
    <dbReference type="NCBI Taxonomy" id="1567544"/>
    <lineage>
        <taxon>Eukaryota</taxon>
        <taxon>Fungi</taxon>
        <taxon>Dikarya</taxon>
        <taxon>Ascomycota</taxon>
        <taxon>Pezizomycotina</taxon>
        <taxon>Sordariomycetes</taxon>
        <taxon>Hypocreomycetidae</taxon>
        <taxon>Hypocreales</taxon>
        <taxon>Nectriaceae</taxon>
        <taxon>Fusarium</taxon>
        <taxon>Fusarium fujikuroi species complex</taxon>
    </lineage>
</organism>
<dbReference type="RefSeq" id="XP_037211046.1">
    <property type="nucleotide sequence ID" value="XM_037347968.1"/>
</dbReference>
<name>A0A8H5S5P0_9HYPO</name>
<dbReference type="GeneID" id="59300238"/>
<dbReference type="Proteomes" id="UP000530670">
    <property type="component" value="Unassembled WGS sequence"/>
</dbReference>
<evidence type="ECO:0000313" key="1">
    <source>
        <dbReference type="EMBL" id="KAF5647006.1"/>
    </source>
</evidence>
<evidence type="ECO:0000313" key="2">
    <source>
        <dbReference type="Proteomes" id="UP000530670"/>
    </source>
</evidence>
<keyword evidence="2" id="KW-1185">Reference proteome</keyword>
<comment type="caution">
    <text evidence="1">The sequence shown here is derived from an EMBL/GenBank/DDBJ whole genome shotgun (WGS) entry which is preliminary data.</text>
</comment>
<dbReference type="AlphaFoldDB" id="A0A8H5S5P0"/>
<reference evidence="1 2" key="1">
    <citation type="submission" date="2020-05" db="EMBL/GenBank/DDBJ databases">
        <title>Identification and distribution of gene clusters putatively required for synthesis of sphingolipid metabolism inhibitors in phylogenetically diverse species of the filamentous fungus Fusarium.</title>
        <authorList>
            <person name="Kim H.-S."/>
            <person name="Busman M."/>
            <person name="Brown D.W."/>
            <person name="Divon H."/>
            <person name="Uhlig S."/>
            <person name="Proctor R.H."/>
        </authorList>
    </citation>
    <scope>NUCLEOTIDE SEQUENCE [LARGE SCALE GENOMIC DNA]</scope>
    <source>
        <strain evidence="1 2">NRRL 66243</strain>
    </source>
</reference>
<gene>
    <name evidence="1" type="ORF">FTJAE_1837</name>
</gene>
<dbReference type="EMBL" id="JAAQRI010000033">
    <property type="protein sequence ID" value="KAF5647006.1"/>
    <property type="molecule type" value="Genomic_DNA"/>
</dbReference>
<protein>
    <submittedName>
        <fullName evidence="1">Uncharacterized protein</fullName>
    </submittedName>
</protein>
<proteinExistence type="predicted"/>